<evidence type="ECO:0000313" key="1">
    <source>
        <dbReference type="EMBL" id="MBF7127252.1"/>
    </source>
</evidence>
<name>A0AA41C079_PEDPE</name>
<sequence length="109" mass="12810">MIEIDSKATAKKVKDLLKKYEHYDRIAKRSENQMSREAKVIIKAINETIEKMDNDLYKFILINRFIKKYKYTDVAKHIGLSNAQFFTRQNEALIVFAECYTLSNLIVGE</sequence>
<organism evidence="1 2">
    <name type="scientific">Pediococcus pentosaceus</name>
    <dbReference type="NCBI Taxonomy" id="1255"/>
    <lineage>
        <taxon>Bacteria</taxon>
        <taxon>Bacillati</taxon>
        <taxon>Bacillota</taxon>
        <taxon>Bacilli</taxon>
        <taxon>Lactobacillales</taxon>
        <taxon>Lactobacillaceae</taxon>
        <taxon>Pediococcus</taxon>
    </lineage>
</organism>
<protein>
    <submittedName>
        <fullName evidence="1">Uncharacterized protein</fullName>
    </submittedName>
</protein>
<gene>
    <name evidence="1" type="ORF">ITQ97_05470</name>
</gene>
<dbReference type="Proteomes" id="UP000743107">
    <property type="component" value="Unassembled WGS sequence"/>
</dbReference>
<proteinExistence type="predicted"/>
<accession>A0AA41C079</accession>
<reference evidence="1" key="1">
    <citation type="submission" date="2020-11" db="EMBL/GenBank/DDBJ databases">
        <title>Antibiotic susceptibility profiles of Pediococcus pentosaceus from various origins and their implications for the safety assessment of strains with food-technology applications.</title>
        <authorList>
            <person name="Shani N."/>
            <person name="Oberhaensli S."/>
            <person name="Arias E."/>
        </authorList>
    </citation>
    <scope>NUCLEOTIDE SEQUENCE</scope>
    <source>
        <strain evidence="1">FAM 19164</strain>
    </source>
</reference>
<dbReference type="EMBL" id="JADOFV010000003">
    <property type="protein sequence ID" value="MBF7127252.1"/>
    <property type="molecule type" value="Genomic_DNA"/>
</dbReference>
<dbReference type="AlphaFoldDB" id="A0AA41C079"/>
<comment type="caution">
    <text evidence="1">The sequence shown here is derived from an EMBL/GenBank/DDBJ whole genome shotgun (WGS) entry which is preliminary data.</text>
</comment>
<dbReference type="RefSeq" id="WP_195751923.1">
    <property type="nucleotide sequence ID" value="NZ_JADOFV010000003.1"/>
</dbReference>
<evidence type="ECO:0000313" key="2">
    <source>
        <dbReference type="Proteomes" id="UP000743107"/>
    </source>
</evidence>